<feature type="transmembrane region" description="Helical" evidence="14">
    <location>
        <begin position="306"/>
        <end position="325"/>
    </location>
</feature>
<evidence type="ECO:0000313" key="16">
    <source>
        <dbReference type="EMBL" id="MQX17597.1"/>
    </source>
</evidence>
<evidence type="ECO:0000313" key="17">
    <source>
        <dbReference type="Proteomes" id="UP000439983"/>
    </source>
</evidence>
<feature type="transmembrane region" description="Helical" evidence="14">
    <location>
        <begin position="510"/>
        <end position="531"/>
    </location>
</feature>
<feature type="transmembrane region" description="Helical" evidence="14">
    <location>
        <begin position="387"/>
        <end position="407"/>
    </location>
</feature>
<evidence type="ECO:0000256" key="7">
    <source>
        <dbReference type="ARBA" id="ARBA00022692"/>
    </source>
</evidence>
<evidence type="ECO:0000256" key="10">
    <source>
        <dbReference type="ARBA" id="ARBA00023136"/>
    </source>
</evidence>
<keyword evidence="11" id="KW-0046">Antibiotic resistance</keyword>
<feature type="transmembrane region" description="Helical" evidence="14">
    <location>
        <begin position="225"/>
        <end position="247"/>
    </location>
</feature>
<dbReference type="InterPro" id="IPR051211">
    <property type="entry name" value="PG_lysyltransferase"/>
</dbReference>
<comment type="similarity">
    <text evidence="2">Belongs to the LPG synthase family.</text>
</comment>
<dbReference type="InterPro" id="IPR022791">
    <property type="entry name" value="L-PG_synthase/AglD"/>
</dbReference>
<feature type="transmembrane region" description="Helical" evidence="14">
    <location>
        <begin position="145"/>
        <end position="172"/>
    </location>
</feature>
<keyword evidence="7 14" id="KW-0812">Transmembrane</keyword>
<dbReference type="Proteomes" id="UP000439983">
    <property type="component" value="Unassembled WGS sequence"/>
</dbReference>
<comment type="subcellular location">
    <subcellularLocation>
        <location evidence="1">Cell membrane</location>
        <topology evidence="1">Multi-pass membrane protein</topology>
    </subcellularLocation>
</comment>
<comment type="catalytic activity">
    <reaction evidence="13">
        <text>L-lysyl-tRNA(Lys) + a 1,2-diacyl-sn-glycero-3-phospho-(1'-sn-glycerol) = a 1,2-diacyl-sn-glycero-3-phospho-1'-(3'-O-L-lysyl)-sn-glycerol + tRNA(Lys)</text>
        <dbReference type="Rhea" id="RHEA:10668"/>
        <dbReference type="Rhea" id="RHEA-COMP:9696"/>
        <dbReference type="Rhea" id="RHEA-COMP:9697"/>
        <dbReference type="ChEBI" id="CHEBI:64716"/>
        <dbReference type="ChEBI" id="CHEBI:75792"/>
        <dbReference type="ChEBI" id="CHEBI:78442"/>
        <dbReference type="ChEBI" id="CHEBI:78529"/>
        <dbReference type="EC" id="2.3.2.3"/>
    </reaction>
</comment>
<dbReference type="PANTHER" id="PTHR34697">
    <property type="entry name" value="PHOSPHATIDYLGLYCEROL LYSYLTRANSFERASE"/>
    <property type="match status" value="1"/>
</dbReference>
<dbReference type="GO" id="GO:0055091">
    <property type="term" value="P:phospholipid homeostasis"/>
    <property type="evidence" value="ECO:0007669"/>
    <property type="project" value="TreeGrafter"/>
</dbReference>
<dbReference type="AlphaFoldDB" id="A0A6N7LII8"/>
<evidence type="ECO:0000256" key="5">
    <source>
        <dbReference type="ARBA" id="ARBA00022475"/>
    </source>
</evidence>
<feature type="transmembrane region" description="Helical" evidence="14">
    <location>
        <begin position="106"/>
        <end position="125"/>
    </location>
</feature>
<evidence type="ECO:0000256" key="9">
    <source>
        <dbReference type="ARBA" id="ARBA00023098"/>
    </source>
</evidence>
<name>A0A6N7LII8_SINTE</name>
<evidence type="ECO:0000256" key="6">
    <source>
        <dbReference type="ARBA" id="ARBA00022679"/>
    </source>
</evidence>
<dbReference type="Pfam" id="PF09924">
    <property type="entry name" value="LPG_synthase_C"/>
    <property type="match status" value="1"/>
</dbReference>
<dbReference type="InterPro" id="IPR016181">
    <property type="entry name" value="Acyl_CoA_acyltransferase"/>
</dbReference>
<feature type="transmembrane region" description="Helical" evidence="14">
    <location>
        <begin position="184"/>
        <end position="205"/>
    </location>
</feature>
<dbReference type="GO" id="GO:0005886">
    <property type="term" value="C:plasma membrane"/>
    <property type="evidence" value="ECO:0007669"/>
    <property type="project" value="UniProtKB-SubCell"/>
</dbReference>
<evidence type="ECO:0000256" key="8">
    <source>
        <dbReference type="ARBA" id="ARBA00022989"/>
    </source>
</evidence>
<feature type="transmembrane region" description="Helical" evidence="14">
    <location>
        <begin position="259"/>
        <end position="286"/>
    </location>
</feature>
<proteinExistence type="inferred from homology"/>
<comment type="caution">
    <text evidence="16">The sequence shown here is derived from an EMBL/GenBank/DDBJ whole genome shotgun (WGS) entry which is preliminary data.</text>
</comment>
<dbReference type="SUPFAM" id="SSF55729">
    <property type="entry name" value="Acyl-CoA N-acyltransferases (Nat)"/>
    <property type="match status" value="1"/>
</dbReference>
<dbReference type="GO" id="GO:0006629">
    <property type="term" value="P:lipid metabolic process"/>
    <property type="evidence" value="ECO:0007669"/>
    <property type="project" value="UniProtKB-KW"/>
</dbReference>
<feature type="transmembrane region" description="Helical" evidence="14">
    <location>
        <begin position="31"/>
        <end position="52"/>
    </location>
</feature>
<evidence type="ECO:0000256" key="13">
    <source>
        <dbReference type="ARBA" id="ARBA00047540"/>
    </source>
</evidence>
<keyword evidence="9" id="KW-0443">Lipid metabolism</keyword>
<sequence>MTFPSASEPEIDEEQRNEAGWRPFLRRNQRYLSAIGTLLVIALFGAAIFHLTAEVHYDEVVAALADTSWQSIAAAVLFTGLSFLALTFYDVAALDYIKRKLPYADVALTAACAYAVGNTAGFGALSGGAIRYRSYSRLGLQPEEIARVIAFVTLAFGLGLATVTCLSLLTVGEYVAPLTGLEPFWLRTIAVVVLGGLLTTFILAGEGREVRIGRLTLRLPDSRTASRQFLVTALDLAASASVLYVLLPSGTIGWPAFLAVYSFAVGIGVLSHVPAGLGVFEAVMIATLGRAVDVDTILGALVLYRVIYHVLPLLIAIVMIIGVEIRQFAGHPAASSVRRIGGRMAPLLLATLALVLAIMLVLSSVTPTPDENLAFLESYVPLPLVEGAHFLASLLGLALVIVARGLALRLDGAWWASIVIAAAALLLSLLKAVALAEAGMLAFFVVGLLASRRLFVRPASLFGQALTPPWLTAIGVICLGALVVLLFVYRDIEYSRELWWQFEFSAEAPRGLRAFLGVTIGASAIAIWSLMRPATTTVEPASDEALERAIAIVDAQDMSDANLVRMGDKSVMFSADGSAFIMYGRRARSWIALFDPVGPLQAWPDLIWQFIETARANGCRAVFYQVSPVGLAYYADAGLRAFRLGELAEVDLTRFELKGGKWANLRQQVSRGQRDGLEFAIVEPEAVPAILPELAAVSDAWLAHHSAREKGFSLGAFDPQYITAQPVAVLKCGGRIVAFANILKTATKEEGSVDLMRFSPDAPKGSMDFLFVQLMEYLKVQGYRRFNLGMAPLSGMSSRQIAPVWDRAGRAFFEHGERFYNFKGLRAFKSKFHPRWQPRYLVASGGLNPILALMDATFLIGGGLKGVIRK</sequence>
<gene>
    <name evidence="16" type="primary">mprF</name>
    <name evidence="16" type="ORF">GHK62_23480</name>
</gene>
<keyword evidence="5" id="KW-1003">Cell membrane</keyword>
<feature type="transmembrane region" description="Helical" evidence="14">
    <location>
        <begin position="419"/>
        <end position="450"/>
    </location>
</feature>
<evidence type="ECO:0000256" key="4">
    <source>
        <dbReference type="ARBA" id="ARBA00021546"/>
    </source>
</evidence>
<keyword evidence="8 14" id="KW-1133">Transmembrane helix</keyword>
<evidence type="ECO:0000256" key="14">
    <source>
        <dbReference type="SAM" id="Phobius"/>
    </source>
</evidence>
<evidence type="ECO:0000256" key="1">
    <source>
        <dbReference type="ARBA" id="ARBA00004651"/>
    </source>
</evidence>
<dbReference type="PANTHER" id="PTHR34697:SF2">
    <property type="entry name" value="PHOSPHATIDYLGLYCEROL LYSYLTRANSFERASE"/>
    <property type="match status" value="1"/>
</dbReference>
<feature type="domain" description="Phosphatidylglycerol lysyltransferase C-terminal" evidence="15">
    <location>
        <begin position="556"/>
        <end position="842"/>
    </location>
</feature>
<dbReference type="EMBL" id="WITC01000100">
    <property type="protein sequence ID" value="MQX17597.1"/>
    <property type="molecule type" value="Genomic_DNA"/>
</dbReference>
<evidence type="ECO:0000256" key="12">
    <source>
        <dbReference type="ARBA" id="ARBA00031899"/>
    </source>
</evidence>
<dbReference type="GO" id="GO:0046677">
    <property type="term" value="P:response to antibiotic"/>
    <property type="evidence" value="ECO:0007669"/>
    <property type="project" value="UniProtKB-KW"/>
</dbReference>
<accession>A0A6N7LII8</accession>
<feature type="transmembrane region" description="Helical" evidence="14">
    <location>
        <begin position="470"/>
        <end position="489"/>
    </location>
</feature>
<reference evidence="16 17" key="1">
    <citation type="journal article" date="2013" name="Genome Biol.">
        <title>Comparative genomics of the core and accessory genomes of 48 Sinorhizobium strains comprising five genospecies.</title>
        <authorList>
            <person name="Sugawara M."/>
            <person name="Epstein B."/>
            <person name="Badgley B.D."/>
            <person name="Unno T."/>
            <person name="Xu L."/>
            <person name="Reese J."/>
            <person name="Gyaneshwar P."/>
            <person name="Denny R."/>
            <person name="Mudge J."/>
            <person name="Bharti A.K."/>
            <person name="Farmer A.D."/>
            <person name="May G.D."/>
            <person name="Woodward J.E."/>
            <person name="Medigue C."/>
            <person name="Vallenet D."/>
            <person name="Lajus A."/>
            <person name="Rouy Z."/>
            <person name="Martinez-Vaz B."/>
            <person name="Tiffin P."/>
            <person name="Young N.D."/>
            <person name="Sadowsky M.J."/>
        </authorList>
    </citation>
    <scope>NUCLEOTIDE SEQUENCE [LARGE SCALE GENOMIC DNA]</scope>
    <source>
        <strain evidence="16 17">USDA4894</strain>
    </source>
</reference>
<dbReference type="Pfam" id="PF03706">
    <property type="entry name" value="LPG_synthase_TM"/>
    <property type="match status" value="1"/>
</dbReference>
<dbReference type="NCBIfam" id="NF033480">
    <property type="entry name" value="bifunc_MprF"/>
    <property type="match status" value="1"/>
</dbReference>
<dbReference type="GO" id="GO:0050071">
    <property type="term" value="F:phosphatidylglycerol lysyltransferase activity"/>
    <property type="evidence" value="ECO:0007669"/>
    <property type="project" value="UniProtKB-EC"/>
</dbReference>
<feature type="transmembrane region" description="Helical" evidence="14">
    <location>
        <begin position="72"/>
        <end position="94"/>
    </location>
</feature>
<dbReference type="EC" id="2.3.2.3" evidence="3"/>
<evidence type="ECO:0000256" key="3">
    <source>
        <dbReference type="ARBA" id="ARBA00012014"/>
    </source>
</evidence>
<protein>
    <recommendedName>
        <fullName evidence="4">Phosphatidylglycerol lysyltransferase</fullName>
        <ecNumber evidence="3">2.3.2.3</ecNumber>
    </recommendedName>
    <alternativeName>
        <fullName evidence="12">Lysylphosphatidylglycerol synthase</fullName>
    </alternativeName>
</protein>
<keyword evidence="17" id="KW-1185">Reference proteome</keyword>
<keyword evidence="10 14" id="KW-0472">Membrane</keyword>
<evidence type="ECO:0000259" key="15">
    <source>
        <dbReference type="Pfam" id="PF09924"/>
    </source>
</evidence>
<dbReference type="InterPro" id="IPR024320">
    <property type="entry name" value="LPG_synthase_C"/>
</dbReference>
<evidence type="ECO:0000256" key="2">
    <source>
        <dbReference type="ARBA" id="ARBA00008627"/>
    </source>
</evidence>
<evidence type="ECO:0000256" key="11">
    <source>
        <dbReference type="ARBA" id="ARBA00023251"/>
    </source>
</evidence>
<dbReference type="OrthoDB" id="145485at2"/>
<organism evidence="16 17">
    <name type="scientific">Sinorhizobium terangae</name>
    <dbReference type="NCBI Taxonomy" id="110322"/>
    <lineage>
        <taxon>Bacteria</taxon>
        <taxon>Pseudomonadati</taxon>
        <taxon>Pseudomonadota</taxon>
        <taxon>Alphaproteobacteria</taxon>
        <taxon>Hyphomicrobiales</taxon>
        <taxon>Rhizobiaceae</taxon>
        <taxon>Sinorhizobium/Ensifer group</taxon>
        <taxon>Sinorhizobium</taxon>
    </lineage>
</organism>
<feature type="transmembrane region" description="Helical" evidence="14">
    <location>
        <begin position="346"/>
        <end position="367"/>
    </location>
</feature>
<keyword evidence="6" id="KW-0808">Transferase</keyword>
<dbReference type="RefSeq" id="WP_153441462.1">
    <property type="nucleotide sequence ID" value="NZ_JACIGA010000003.1"/>
</dbReference>